<evidence type="ECO:0008006" key="2">
    <source>
        <dbReference type="Google" id="ProtNLM"/>
    </source>
</evidence>
<dbReference type="EMBL" id="LAZR01007748">
    <property type="protein sequence ID" value="KKM83216.1"/>
    <property type="molecule type" value="Genomic_DNA"/>
</dbReference>
<proteinExistence type="predicted"/>
<dbReference type="AlphaFoldDB" id="A0A0F9L763"/>
<accession>A0A0F9L763</accession>
<organism evidence="1">
    <name type="scientific">marine sediment metagenome</name>
    <dbReference type="NCBI Taxonomy" id="412755"/>
    <lineage>
        <taxon>unclassified sequences</taxon>
        <taxon>metagenomes</taxon>
        <taxon>ecological metagenomes</taxon>
    </lineage>
</organism>
<protein>
    <recommendedName>
        <fullName evidence="2">Ubiquitin-activating enzyme E1 FCCH domain-containing protein</fullName>
    </recommendedName>
</protein>
<gene>
    <name evidence="1" type="ORF">LCGC14_1311700</name>
</gene>
<comment type="caution">
    <text evidence="1">The sequence shown here is derived from an EMBL/GenBank/DDBJ whole genome shotgun (WGS) entry which is preliminary data.</text>
</comment>
<sequence>MTNIRTITNSFNSGELSPLIAGRVDQQKYFNSLKTCLNWVPLVQGGIRVRGGFKYAGAAKNNDETCYLFRFIFSRTDSYVLEFGDLYIRFWKYNATTGEPEQIQNGGSPLEVVTPYTEAQVPDLQIVQSADVLFLVHGSHEPARLSRTSETSWTLEDTAFVPPPTYEPNTDLAATLYASAATGTGITFTAGASVFLAADVGRHMQTADNALAIIVGYTSATVVTADILEGSFQLIGDPHASGEWWLLGSPNAVCQPSAAGPVGAVINLSLWTTTAKSVTVNGWRSADVGKHVHILGGTVKITSLTSAIVVTARVISYLLDYTSAVDYAVGGLWTAESETWTTPRGFPSAITLGEQRVLYSGAAGEPDTIRGTITGDYYNFTPGVDDDFALNYVVASEEVNLVQWLHFWRGLVVGTLGSEFVFQGPTNGPLTPSPPIVLSGSNYGSEAIRPIRIGRSLLFVELGARKVRGFAYEWTADSYQATDLTAFADHLTLSATLQRSAYQKTRYSLVWYVRSDGVLPCLTFDDAHQVLGWSRHSSATPDGTSVVMSVAVVPNPVLKRDDLWVSITRSINSSTVRTIEVLDWDRFLDSSIKYSGAATATVTGLGHLEGDEVSIRGKDASGVWRLYPNQTVASNQVTGLSPTVTEAEVGYVITASATTPRLEIQGAGTLQGRIKGFGAMLVRCYDTPVLKIAGVLYKGGSEGKALAAGYSAASVYVIPTGDDAIAPATDESDIELSPGQYDRDGRITFTQDLPVGGTIIMTTAEVDVGR</sequence>
<name>A0A0F9L763_9ZZZZ</name>
<reference evidence="1" key="1">
    <citation type="journal article" date="2015" name="Nature">
        <title>Complex archaea that bridge the gap between prokaryotes and eukaryotes.</title>
        <authorList>
            <person name="Spang A."/>
            <person name="Saw J.H."/>
            <person name="Jorgensen S.L."/>
            <person name="Zaremba-Niedzwiedzka K."/>
            <person name="Martijn J."/>
            <person name="Lind A.E."/>
            <person name="van Eijk R."/>
            <person name="Schleper C."/>
            <person name="Guy L."/>
            <person name="Ettema T.J."/>
        </authorList>
    </citation>
    <scope>NUCLEOTIDE SEQUENCE</scope>
</reference>
<evidence type="ECO:0000313" key="1">
    <source>
        <dbReference type="EMBL" id="KKM83216.1"/>
    </source>
</evidence>